<dbReference type="CDD" id="cd00082">
    <property type="entry name" value="HisKA"/>
    <property type="match status" value="1"/>
</dbReference>
<dbReference type="InterPro" id="IPR050736">
    <property type="entry name" value="Sensor_HK_Regulatory"/>
</dbReference>
<dbReference type="Pfam" id="PF02518">
    <property type="entry name" value="HATPase_c"/>
    <property type="match status" value="1"/>
</dbReference>
<dbReference type="Proteomes" id="UP001139450">
    <property type="component" value="Unassembled WGS sequence"/>
</dbReference>
<proteinExistence type="predicted"/>
<name>A0A9X1X520_9SPHI</name>
<keyword evidence="9" id="KW-1185">Reference proteome</keyword>
<reference evidence="8" key="1">
    <citation type="submission" date="2022-04" db="EMBL/GenBank/DDBJ databases">
        <title>Mucilaginibacter sp. RS28 isolated from freshwater.</title>
        <authorList>
            <person name="Ko S.-R."/>
        </authorList>
    </citation>
    <scope>NUCLEOTIDE SEQUENCE</scope>
    <source>
        <strain evidence="8">RS28</strain>
    </source>
</reference>
<keyword evidence="4" id="KW-0808">Transferase</keyword>
<gene>
    <name evidence="8" type="ORF">MUY27_15775</name>
</gene>
<evidence type="ECO:0000313" key="8">
    <source>
        <dbReference type="EMBL" id="MCJ8211179.1"/>
    </source>
</evidence>
<accession>A0A9X1X520</accession>
<evidence type="ECO:0000256" key="4">
    <source>
        <dbReference type="ARBA" id="ARBA00022679"/>
    </source>
</evidence>
<evidence type="ECO:0000313" key="9">
    <source>
        <dbReference type="Proteomes" id="UP001139450"/>
    </source>
</evidence>
<dbReference type="InterPro" id="IPR004358">
    <property type="entry name" value="Sig_transdc_His_kin-like_C"/>
</dbReference>
<dbReference type="GO" id="GO:0000155">
    <property type="term" value="F:phosphorelay sensor kinase activity"/>
    <property type="evidence" value="ECO:0007669"/>
    <property type="project" value="InterPro"/>
</dbReference>
<dbReference type="InterPro" id="IPR005467">
    <property type="entry name" value="His_kinase_dom"/>
</dbReference>
<dbReference type="SMART" id="SM00387">
    <property type="entry name" value="HATPase_c"/>
    <property type="match status" value="1"/>
</dbReference>
<comment type="caution">
    <text evidence="8">The sequence shown here is derived from an EMBL/GenBank/DDBJ whole genome shotgun (WGS) entry which is preliminary data.</text>
</comment>
<dbReference type="PROSITE" id="PS50109">
    <property type="entry name" value="HIS_KIN"/>
    <property type="match status" value="1"/>
</dbReference>
<evidence type="ECO:0000259" key="7">
    <source>
        <dbReference type="PROSITE" id="PS50109"/>
    </source>
</evidence>
<protein>
    <recommendedName>
        <fullName evidence="2">histidine kinase</fullName>
        <ecNumber evidence="2">2.7.13.3</ecNumber>
    </recommendedName>
</protein>
<dbReference type="PANTHER" id="PTHR43711:SF26">
    <property type="entry name" value="SENSOR HISTIDINE KINASE RCSC"/>
    <property type="match status" value="1"/>
</dbReference>
<dbReference type="FunFam" id="3.30.565.10:FF:000006">
    <property type="entry name" value="Sensor histidine kinase WalK"/>
    <property type="match status" value="1"/>
</dbReference>
<dbReference type="Gene3D" id="1.10.287.130">
    <property type="match status" value="1"/>
</dbReference>
<dbReference type="InterPro" id="IPR036890">
    <property type="entry name" value="HATPase_C_sf"/>
</dbReference>
<dbReference type="AlphaFoldDB" id="A0A9X1X520"/>
<dbReference type="Pfam" id="PF00512">
    <property type="entry name" value="HisKA"/>
    <property type="match status" value="1"/>
</dbReference>
<evidence type="ECO:0000256" key="2">
    <source>
        <dbReference type="ARBA" id="ARBA00012438"/>
    </source>
</evidence>
<organism evidence="8 9">
    <name type="scientific">Mucilaginibacter straminoryzae</name>
    <dbReference type="NCBI Taxonomy" id="2932774"/>
    <lineage>
        <taxon>Bacteria</taxon>
        <taxon>Pseudomonadati</taxon>
        <taxon>Bacteroidota</taxon>
        <taxon>Sphingobacteriia</taxon>
        <taxon>Sphingobacteriales</taxon>
        <taxon>Sphingobacteriaceae</taxon>
        <taxon>Mucilaginibacter</taxon>
    </lineage>
</organism>
<evidence type="ECO:0000256" key="1">
    <source>
        <dbReference type="ARBA" id="ARBA00000085"/>
    </source>
</evidence>
<keyword evidence="3" id="KW-0597">Phosphoprotein</keyword>
<keyword evidence="5 8" id="KW-0418">Kinase</keyword>
<dbReference type="EC" id="2.7.13.3" evidence="2"/>
<evidence type="ECO:0000256" key="5">
    <source>
        <dbReference type="ARBA" id="ARBA00022777"/>
    </source>
</evidence>
<dbReference type="SUPFAM" id="SSF55874">
    <property type="entry name" value="ATPase domain of HSP90 chaperone/DNA topoisomerase II/histidine kinase"/>
    <property type="match status" value="1"/>
</dbReference>
<dbReference type="InterPro" id="IPR003661">
    <property type="entry name" value="HisK_dim/P_dom"/>
</dbReference>
<comment type="catalytic activity">
    <reaction evidence="1">
        <text>ATP + protein L-histidine = ADP + protein N-phospho-L-histidine.</text>
        <dbReference type="EC" id="2.7.13.3"/>
    </reaction>
</comment>
<dbReference type="SMART" id="SM00388">
    <property type="entry name" value="HisKA"/>
    <property type="match status" value="1"/>
</dbReference>
<dbReference type="PRINTS" id="PR00344">
    <property type="entry name" value="BCTRLSENSOR"/>
</dbReference>
<dbReference type="Gene3D" id="3.30.565.10">
    <property type="entry name" value="Histidine kinase-like ATPase, C-terminal domain"/>
    <property type="match status" value="1"/>
</dbReference>
<sequence>MYEIAKINLDNELDLPFIQKRAVAIARYLGLSGSTQTTFATAVTEACRAVLDKTYNSILRFSIVKAEARWVLSAEIVTDAKFTENSEELKYAKRLIPVLEVERQQPDNFLLKLKLSIPRSIRVSIAIISRLAEHIAAMNTESPYEEIKRRNQELFELTAHQEEQLRLSMLLNEKKSEFLSIASHELRSPLTIIKAYAQIGRTFAEKDPYKMADYLDKINIQAGKVNTLIQQLLDFAKIENNKLEYQFEKSEVTGFIEEVVEAAKLSHPSHTFTLNFDKQADTRFDKLRLEQALTNLISNAVKYSPKGTNVTVSTLNRNHEAVNISVADQGIGLSKENLTKVFDKFYRVDDRNQKVSGLGMGLYITSRIIQGHGGEIWVDSIENEGSTFSFSLPMKA</sequence>
<dbReference type="SUPFAM" id="SSF47384">
    <property type="entry name" value="Homodimeric domain of signal transducing histidine kinase"/>
    <property type="match status" value="1"/>
</dbReference>
<dbReference type="InterPro" id="IPR036097">
    <property type="entry name" value="HisK_dim/P_sf"/>
</dbReference>
<dbReference type="InterPro" id="IPR003594">
    <property type="entry name" value="HATPase_dom"/>
</dbReference>
<evidence type="ECO:0000256" key="3">
    <source>
        <dbReference type="ARBA" id="ARBA00022553"/>
    </source>
</evidence>
<keyword evidence="6" id="KW-0902">Two-component regulatory system</keyword>
<evidence type="ECO:0000256" key="6">
    <source>
        <dbReference type="ARBA" id="ARBA00023012"/>
    </source>
</evidence>
<feature type="domain" description="Histidine kinase" evidence="7">
    <location>
        <begin position="181"/>
        <end position="396"/>
    </location>
</feature>
<dbReference type="EMBL" id="JALJEJ010000008">
    <property type="protein sequence ID" value="MCJ8211179.1"/>
    <property type="molecule type" value="Genomic_DNA"/>
</dbReference>
<dbReference type="PANTHER" id="PTHR43711">
    <property type="entry name" value="TWO-COMPONENT HISTIDINE KINASE"/>
    <property type="match status" value="1"/>
</dbReference>
<dbReference type="RefSeq" id="WP_245131558.1">
    <property type="nucleotide sequence ID" value="NZ_JALJEJ010000008.1"/>
</dbReference>